<dbReference type="CDD" id="cd20512">
    <property type="entry name" value="CYCLIN_CLBs_yeast_rpt2"/>
    <property type="match status" value="1"/>
</dbReference>
<dbReference type="InterPro" id="IPR013763">
    <property type="entry name" value="Cyclin-like_dom"/>
</dbReference>
<accession>A0A9W7Y0I7</accession>
<evidence type="ECO:0000256" key="1">
    <source>
        <dbReference type="ARBA" id="ARBA00022618"/>
    </source>
</evidence>
<feature type="domain" description="Cyclin C-terminal" evidence="7">
    <location>
        <begin position="469"/>
        <end position="583"/>
    </location>
</feature>
<dbReference type="GO" id="GO:0051301">
    <property type="term" value="P:cell division"/>
    <property type="evidence" value="ECO:0007669"/>
    <property type="project" value="UniProtKB-KW"/>
</dbReference>
<evidence type="ECO:0000256" key="3">
    <source>
        <dbReference type="ARBA" id="ARBA00023306"/>
    </source>
</evidence>
<dbReference type="Gene3D" id="1.10.472.10">
    <property type="entry name" value="Cyclin-like"/>
    <property type="match status" value="2"/>
</dbReference>
<dbReference type="SMART" id="SM01332">
    <property type="entry name" value="Cyclin_C"/>
    <property type="match status" value="1"/>
</dbReference>
<dbReference type="PROSITE" id="PS00292">
    <property type="entry name" value="CYCLINS"/>
    <property type="match status" value="1"/>
</dbReference>
<dbReference type="Pfam" id="PF02984">
    <property type="entry name" value="Cyclin_C"/>
    <property type="match status" value="1"/>
</dbReference>
<comment type="caution">
    <text evidence="8">The sequence shown here is derived from an EMBL/GenBank/DDBJ whole genome shotgun (WGS) entry which is preliminary data.</text>
</comment>
<feature type="domain" description="Cyclin-like" evidence="6">
    <location>
        <begin position="473"/>
        <end position="554"/>
    </location>
</feature>
<dbReference type="PANTHER" id="PTHR10177">
    <property type="entry name" value="CYCLINS"/>
    <property type="match status" value="1"/>
</dbReference>
<feature type="domain" description="Cyclin-like" evidence="6">
    <location>
        <begin position="376"/>
        <end position="460"/>
    </location>
</feature>
<keyword evidence="9" id="KW-1185">Reference proteome</keyword>
<feature type="compositionally biased region" description="Polar residues" evidence="5">
    <location>
        <begin position="33"/>
        <end position="58"/>
    </location>
</feature>
<dbReference type="Proteomes" id="UP001149813">
    <property type="component" value="Unassembled WGS sequence"/>
</dbReference>
<feature type="compositionally biased region" description="Basic and acidic residues" evidence="5">
    <location>
        <begin position="1"/>
        <end position="20"/>
    </location>
</feature>
<keyword evidence="3" id="KW-0131">Cell cycle</keyword>
<feature type="region of interest" description="Disordered" evidence="5">
    <location>
        <begin position="225"/>
        <end position="247"/>
    </location>
</feature>
<dbReference type="Pfam" id="PF00134">
    <property type="entry name" value="Cyclin_N"/>
    <property type="match status" value="1"/>
</dbReference>
<feature type="region of interest" description="Disordered" evidence="5">
    <location>
        <begin position="98"/>
        <end position="129"/>
    </location>
</feature>
<organism evidence="8 9">
    <name type="scientific">Coemansia erecta</name>
    <dbReference type="NCBI Taxonomy" id="147472"/>
    <lineage>
        <taxon>Eukaryota</taxon>
        <taxon>Fungi</taxon>
        <taxon>Fungi incertae sedis</taxon>
        <taxon>Zoopagomycota</taxon>
        <taxon>Kickxellomycotina</taxon>
        <taxon>Kickxellomycetes</taxon>
        <taxon>Kickxellales</taxon>
        <taxon>Kickxellaceae</taxon>
        <taxon>Coemansia</taxon>
    </lineage>
</organism>
<evidence type="ECO:0000313" key="9">
    <source>
        <dbReference type="Proteomes" id="UP001149813"/>
    </source>
</evidence>
<reference evidence="8" key="1">
    <citation type="submission" date="2022-07" db="EMBL/GenBank/DDBJ databases">
        <title>Phylogenomic reconstructions and comparative analyses of Kickxellomycotina fungi.</title>
        <authorList>
            <person name="Reynolds N.K."/>
            <person name="Stajich J.E."/>
            <person name="Barry K."/>
            <person name="Grigoriev I.V."/>
            <person name="Crous P."/>
            <person name="Smith M.E."/>
        </authorList>
    </citation>
    <scope>NUCLEOTIDE SEQUENCE</scope>
    <source>
        <strain evidence="8">NBRC 32514</strain>
    </source>
</reference>
<evidence type="ECO:0000256" key="5">
    <source>
        <dbReference type="SAM" id="MobiDB-lite"/>
    </source>
</evidence>
<dbReference type="OrthoDB" id="5590282at2759"/>
<feature type="compositionally biased region" description="Polar residues" evidence="5">
    <location>
        <begin position="158"/>
        <end position="168"/>
    </location>
</feature>
<evidence type="ECO:0000313" key="8">
    <source>
        <dbReference type="EMBL" id="KAJ1724561.1"/>
    </source>
</evidence>
<name>A0A9W7Y0I7_9FUNG</name>
<evidence type="ECO:0000256" key="2">
    <source>
        <dbReference type="ARBA" id="ARBA00023127"/>
    </source>
</evidence>
<dbReference type="SMART" id="SM00385">
    <property type="entry name" value="CYCLIN"/>
    <property type="match status" value="2"/>
</dbReference>
<feature type="region of interest" description="Disordered" evidence="5">
    <location>
        <begin position="283"/>
        <end position="323"/>
    </location>
</feature>
<feature type="compositionally biased region" description="Basic residues" evidence="5">
    <location>
        <begin position="21"/>
        <end position="31"/>
    </location>
</feature>
<evidence type="ECO:0000256" key="4">
    <source>
        <dbReference type="RuleBase" id="RU000383"/>
    </source>
</evidence>
<dbReference type="FunFam" id="1.10.472.10:FF:000001">
    <property type="entry name" value="G2/mitotic-specific cyclin"/>
    <property type="match status" value="1"/>
</dbReference>
<dbReference type="InterPro" id="IPR036915">
    <property type="entry name" value="Cyclin-like_sf"/>
</dbReference>
<dbReference type="AlphaFoldDB" id="A0A9W7Y0I7"/>
<dbReference type="InterPro" id="IPR048258">
    <property type="entry name" value="Cyclins_cyclin-box"/>
</dbReference>
<dbReference type="InterPro" id="IPR039361">
    <property type="entry name" value="Cyclin"/>
</dbReference>
<feature type="region of interest" description="Disordered" evidence="5">
    <location>
        <begin position="1"/>
        <end position="68"/>
    </location>
</feature>
<dbReference type="InterPro" id="IPR004367">
    <property type="entry name" value="Cyclin_C-dom"/>
</dbReference>
<feature type="region of interest" description="Disordered" evidence="5">
    <location>
        <begin position="158"/>
        <end position="177"/>
    </location>
</feature>
<proteinExistence type="inferred from homology"/>
<keyword evidence="2 4" id="KW-0195">Cyclin</keyword>
<feature type="non-terminal residue" evidence="8">
    <location>
        <position position="625"/>
    </location>
</feature>
<keyword evidence="1" id="KW-0132">Cell division</keyword>
<dbReference type="SUPFAM" id="SSF47954">
    <property type="entry name" value="Cyclin-like"/>
    <property type="match status" value="2"/>
</dbReference>
<feature type="compositionally biased region" description="Polar residues" evidence="5">
    <location>
        <begin position="226"/>
        <end position="247"/>
    </location>
</feature>
<gene>
    <name evidence="8" type="primary">CLB2</name>
    <name evidence="8" type="ORF">LPJ53_001207</name>
</gene>
<dbReference type="EMBL" id="JANBOJ010000028">
    <property type="protein sequence ID" value="KAJ1724561.1"/>
    <property type="molecule type" value="Genomic_DNA"/>
</dbReference>
<comment type="similarity">
    <text evidence="4">Belongs to the cyclin family.</text>
</comment>
<evidence type="ECO:0000259" key="7">
    <source>
        <dbReference type="SMART" id="SM01332"/>
    </source>
</evidence>
<protein>
    <submittedName>
        <fullName evidence="8">G2/mitotic-specific cyclin</fullName>
    </submittedName>
</protein>
<feature type="compositionally biased region" description="Polar residues" evidence="5">
    <location>
        <begin position="288"/>
        <end position="297"/>
    </location>
</feature>
<dbReference type="InterPro" id="IPR006671">
    <property type="entry name" value="Cyclin_N"/>
</dbReference>
<sequence length="625" mass="69357">GSLRQAARDTKPHGRDENRVAKKTTKSKKNSTHGVLSSITDTAINVKKTSSASASSGLTPGAKKTSGQKVYSSILQLKQSVTELKDTMAALAAPKPRPALANIDNGRNQVYRDPTPHVSRPRRALSSATDKPVTEILATRSILNKSINTTASTAAPQKISRSVSSSNILPPKQPNPRILAHKPSAPALTTRAEASVLTGLKRRAASADHESGRVVRAKVAKETTHIARTNSASDSLSSGETSAASQETFVESLPAGPIESDAESQFTVVDQGIPPNVIKRKFARPGPSFSSHRSINLPSPFEKDFDADEQPAAEDKSKCDWDDIDAEDANDPLMVSEYINDIIEYMRESEGKFIPDHAYMNKQIELNWEMRRVLIDWVAKIHAQFRMMPETLFLAVNLIDRYLSKRQVSTTMLQLVGVTGLLIACKYEETTCPPFEDLVFLSGMTYTVEEIKNAEMFMLRILDFDLSAPSPLTFLRRVSKAENYNIQTRTIGKYVMEVCMMDHRLIHHPPSLIAAAGICLARRMLDAGPWDGNLRHYSGYTEAELQPCINVVLDHMRKAPDDEFIYLKYKARRYFRCSLFCEEWAIKNAYRLDLASPPIGDFPEFADTPKPASSKRAASNLNEIF</sequence>
<evidence type="ECO:0000259" key="6">
    <source>
        <dbReference type="SMART" id="SM00385"/>
    </source>
</evidence>